<evidence type="ECO:0000256" key="2">
    <source>
        <dbReference type="ARBA" id="ARBA00023125"/>
    </source>
</evidence>
<dbReference type="InterPro" id="IPR050204">
    <property type="entry name" value="AraC_XylS_family_regulators"/>
</dbReference>
<dbReference type="PANTHER" id="PTHR46796">
    <property type="entry name" value="HTH-TYPE TRANSCRIPTIONAL ACTIVATOR RHAS-RELATED"/>
    <property type="match status" value="1"/>
</dbReference>
<dbReference type="Proteomes" id="UP001142648">
    <property type="component" value="Unassembled WGS sequence"/>
</dbReference>
<proteinExistence type="predicted"/>
<protein>
    <submittedName>
        <fullName evidence="5">Helix-turn-helix domain-containing protein</fullName>
    </submittedName>
</protein>
<dbReference type="PROSITE" id="PS01124">
    <property type="entry name" value="HTH_ARAC_FAMILY_2"/>
    <property type="match status" value="1"/>
</dbReference>
<dbReference type="Gene3D" id="1.10.10.60">
    <property type="entry name" value="Homeodomain-like"/>
    <property type="match status" value="1"/>
</dbReference>
<evidence type="ECO:0000313" key="6">
    <source>
        <dbReference type="Proteomes" id="UP001142648"/>
    </source>
</evidence>
<keyword evidence="1" id="KW-0805">Transcription regulation</keyword>
<evidence type="ECO:0000313" key="5">
    <source>
        <dbReference type="EMBL" id="MCT2557911.1"/>
    </source>
</evidence>
<evidence type="ECO:0000256" key="1">
    <source>
        <dbReference type="ARBA" id="ARBA00023015"/>
    </source>
</evidence>
<dbReference type="Pfam" id="PF12833">
    <property type="entry name" value="HTH_18"/>
    <property type="match status" value="1"/>
</dbReference>
<sequence length="322" mass="35555">MDRATDAAAWRDEREIAEETLTSPEAMSLAYIAPPADLQPFVTTFFLFRCDERVIRDIQPAAVGQFQVYLRGKGQMYYPHGRVDRSHPVTLQGPTTVAAPFEVEGPFHALGAALSALGWVALTGIPADEAADRLYDAGEVLGPSAHELGATLREAYEADPVADGEALARQLSDFIRPRLRPVPGGHVDVLRRVADWLGSDLNPPVQALYDACGYSPRQVQRLVARYFGSSPSHLVRAYRATRVVALLAEPDVTDERVAELTNAFYDQSHMIREIREFVGRTPTRLFAESETILRTLVDVRNFREIKPNVAPLPPLETGGHDA</sequence>
<dbReference type="GO" id="GO:0043565">
    <property type="term" value="F:sequence-specific DNA binding"/>
    <property type="evidence" value="ECO:0007669"/>
    <property type="project" value="InterPro"/>
</dbReference>
<dbReference type="InterPro" id="IPR018060">
    <property type="entry name" value="HTH_AraC"/>
</dbReference>
<dbReference type="AlphaFoldDB" id="A0A9X3A723"/>
<reference evidence="5" key="1">
    <citation type="submission" date="2022-09" db="EMBL/GenBank/DDBJ databases">
        <title>The genome sequence of Tsuneonella sp. YG55.</title>
        <authorList>
            <person name="Liu Y."/>
        </authorList>
    </citation>
    <scope>NUCLEOTIDE SEQUENCE</scope>
    <source>
        <strain evidence="5">YG55</strain>
    </source>
</reference>
<dbReference type="EMBL" id="JAOAMV010000001">
    <property type="protein sequence ID" value="MCT2557911.1"/>
    <property type="molecule type" value="Genomic_DNA"/>
</dbReference>
<evidence type="ECO:0000259" key="4">
    <source>
        <dbReference type="PROSITE" id="PS01124"/>
    </source>
</evidence>
<dbReference type="GO" id="GO:0003700">
    <property type="term" value="F:DNA-binding transcription factor activity"/>
    <property type="evidence" value="ECO:0007669"/>
    <property type="project" value="InterPro"/>
</dbReference>
<keyword evidence="3" id="KW-0804">Transcription</keyword>
<evidence type="ECO:0000256" key="3">
    <source>
        <dbReference type="ARBA" id="ARBA00023163"/>
    </source>
</evidence>
<organism evidence="5 6">
    <name type="scientific">Tsuneonella litorea</name>
    <dbReference type="NCBI Taxonomy" id="2976475"/>
    <lineage>
        <taxon>Bacteria</taxon>
        <taxon>Pseudomonadati</taxon>
        <taxon>Pseudomonadota</taxon>
        <taxon>Alphaproteobacteria</taxon>
        <taxon>Sphingomonadales</taxon>
        <taxon>Erythrobacteraceae</taxon>
        <taxon>Tsuneonella</taxon>
    </lineage>
</organism>
<comment type="caution">
    <text evidence="5">The sequence shown here is derived from an EMBL/GenBank/DDBJ whole genome shotgun (WGS) entry which is preliminary data.</text>
</comment>
<gene>
    <name evidence="5" type="ORF">N0B51_02830</name>
</gene>
<feature type="domain" description="HTH araC/xylS-type" evidence="4">
    <location>
        <begin position="187"/>
        <end position="288"/>
    </location>
</feature>
<name>A0A9X3A723_9SPHN</name>
<dbReference type="SMART" id="SM00342">
    <property type="entry name" value="HTH_ARAC"/>
    <property type="match status" value="1"/>
</dbReference>
<keyword evidence="2" id="KW-0238">DNA-binding</keyword>
<keyword evidence="6" id="KW-1185">Reference proteome</keyword>
<dbReference type="RefSeq" id="WP_259960663.1">
    <property type="nucleotide sequence ID" value="NZ_JAOAMV010000001.1"/>
</dbReference>
<accession>A0A9X3A723</accession>